<organism evidence="1 2">
    <name type="scientific">Forsythia ovata</name>
    <dbReference type="NCBI Taxonomy" id="205694"/>
    <lineage>
        <taxon>Eukaryota</taxon>
        <taxon>Viridiplantae</taxon>
        <taxon>Streptophyta</taxon>
        <taxon>Embryophyta</taxon>
        <taxon>Tracheophyta</taxon>
        <taxon>Spermatophyta</taxon>
        <taxon>Magnoliopsida</taxon>
        <taxon>eudicotyledons</taxon>
        <taxon>Gunneridae</taxon>
        <taxon>Pentapetalae</taxon>
        <taxon>asterids</taxon>
        <taxon>lamiids</taxon>
        <taxon>Lamiales</taxon>
        <taxon>Oleaceae</taxon>
        <taxon>Forsythieae</taxon>
        <taxon>Forsythia</taxon>
    </lineage>
</organism>
<gene>
    <name evidence="1" type="ORF">Fot_11043</name>
</gene>
<dbReference type="AlphaFoldDB" id="A0ABD1WLE9"/>
<comment type="caution">
    <text evidence="1">The sequence shown here is derived from an EMBL/GenBank/DDBJ whole genome shotgun (WGS) entry which is preliminary data.</text>
</comment>
<name>A0ABD1WLE9_9LAMI</name>
<accession>A0ABD1WLE9</accession>
<reference evidence="2" key="1">
    <citation type="submission" date="2024-07" db="EMBL/GenBank/DDBJ databases">
        <title>Two chromosome-level genome assemblies of Korean endemic species Abeliophyllum distichum and Forsythia ovata (Oleaceae).</title>
        <authorList>
            <person name="Jang H."/>
        </authorList>
    </citation>
    <scope>NUCLEOTIDE SEQUENCE [LARGE SCALE GENOMIC DNA]</scope>
</reference>
<protein>
    <submittedName>
        <fullName evidence="1">Uncharacterized protein</fullName>
    </submittedName>
</protein>
<evidence type="ECO:0000313" key="1">
    <source>
        <dbReference type="EMBL" id="KAL2549513.1"/>
    </source>
</evidence>
<sequence>MEVRGEGSGGKMVVMFVEFELAANSTHIVAIAASPTTPDTNTNNSSARLTAGGTSAAIHKDLFILLRVCYLVDCSEITLDGLLNFRGYWRLYHGITNATSLGLSNLRSCSCCLAHYNSKTMSRRPNSTRCLADSGGIPFMGSLHSKSRSSPLLSVGLLAVRICSNDLEGLQEWNATRLSLRTAVLPSRVIVSDIKECACGAPDTPYDVVVEADMKNSDKANAIRLLRFTMSSTKLIFG</sequence>
<dbReference type="EMBL" id="JBFOLJ010000003">
    <property type="protein sequence ID" value="KAL2549513.1"/>
    <property type="molecule type" value="Genomic_DNA"/>
</dbReference>
<proteinExistence type="predicted"/>
<dbReference type="Proteomes" id="UP001604277">
    <property type="component" value="Unassembled WGS sequence"/>
</dbReference>
<keyword evidence="2" id="KW-1185">Reference proteome</keyword>
<evidence type="ECO:0000313" key="2">
    <source>
        <dbReference type="Proteomes" id="UP001604277"/>
    </source>
</evidence>